<name>A0ACB8YYV8_CICIN</name>
<reference evidence="2" key="1">
    <citation type="journal article" date="2022" name="Mol. Ecol. Resour.">
        <title>The genomes of chicory, endive, great burdock and yacon provide insights into Asteraceae palaeo-polyploidization history and plant inulin production.</title>
        <authorList>
            <person name="Fan W."/>
            <person name="Wang S."/>
            <person name="Wang H."/>
            <person name="Wang A."/>
            <person name="Jiang F."/>
            <person name="Liu H."/>
            <person name="Zhao H."/>
            <person name="Xu D."/>
            <person name="Zhang Y."/>
        </authorList>
    </citation>
    <scope>NUCLEOTIDE SEQUENCE [LARGE SCALE GENOMIC DNA]</scope>
    <source>
        <strain evidence="2">cv. Punajuju</strain>
    </source>
</reference>
<comment type="caution">
    <text evidence="1">The sequence shown here is derived from an EMBL/GenBank/DDBJ whole genome shotgun (WGS) entry which is preliminary data.</text>
</comment>
<reference evidence="1 2" key="2">
    <citation type="journal article" date="2022" name="Mol. Ecol. Resour.">
        <title>The genomes of chicory, endive, great burdock and yacon provide insights into Asteraceae paleo-polyploidization history and plant inulin production.</title>
        <authorList>
            <person name="Fan W."/>
            <person name="Wang S."/>
            <person name="Wang H."/>
            <person name="Wang A."/>
            <person name="Jiang F."/>
            <person name="Liu H."/>
            <person name="Zhao H."/>
            <person name="Xu D."/>
            <person name="Zhang Y."/>
        </authorList>
    </citation>
    <scope>NUCLEOTIDE SEQUENCE [LARGE SCALE GENOMIC DNA]</scope>
    <source>
        <strain evidence="2">cv. Punajuju</strain>
        <tissue evidence="1">Leaves</tissue>
    </source>
</reference>
<evidence type="ECO:0000313" key="1">
    <source>
        <dbReference type="EMBL" id="KAI3690503.1"/>
    </source>
</evidence>
<dbReference type="Proteomes" id="UP001055811">
    <property type="component" value="Linkage Group LG09"/>
</dbReference>
<gene>
    <name evidence="1" type="ORF">L2E82_48559</name>
</gene>
<keyword evidence="2" id="KW-1185">Reference proteome</keyword>
<dbReference type="EMBL" id="CM042017">
    <property type="protein sequence ID" value="KAI3690503.1"/>
    <property type="molecule type" value="Genomic_DNA"/>
</dbReference>
<evidence type="ECO:0000313" key="2">
    <source>
        <dbReference type="Proteomes" id="UP001055811"/>
    </source>
</evidence>
<accession>A0ACB8YYV8</accession>
<sequence>MKLCFGIPNRMVEQEINGVGHSTDLDGQIENSSNNSHSEEIEKIMEVGRSIGFEIEGCHNIVHVGSSLLYGRNTEGYVVGHTDLISISLKEFESLLAKT</sequence>
<proteinExistence type="predicted"/>
<organism evidence="1 2">
    <name type="scientific">Cichorium intybus</name>
    <name type="common">Chicory</name>
    <dbReference type="NCBI Taxonomy" id="13427"/>
    <lineage>
        <taxon>Eukaryota</taxon>
        <taxon>Viridiplantae</taxon>
        <taxon>Streptophyta</taxon>
        <taxon>Embryophyta</taxon>
        <taxon>Tracheophyta</taxon>
        <taxon>Spermatophyta</taxon>
        <taxon>Magnoliopsida</taxon>
        <taxon>eudicotyledons</taxon>
        <taxon>Gunneridae</taxon>
        <taxon>Pentapetalae</taxon>
        <taxon>asterids</taxon>
        <taxon>campanulids</taxon>
        <taxon>Asterales</taxon>
        <taxon>Asteraceae</taxon>
        <taxon>Cichorioideae</taxon>
        <taxon>Cichorieae</taxon>
        <taxon>Cichoriinae</taxon>
        <taxon>Cichorium</taxon>
    </lineage>
</organism>
<protein>
    <submittedName>
        <fullName evidence="1">Uncharacterized protein</fullName>
    </submittedName>
</protein>